<feature type="repeat" description="TPR" evidence="4">
    <location>
        <begin position="101"/>
        <end position="134"/>
    </location>
</feature>
<dbReference type="InterPro" id="IPR013105">
    <property type="entry name" value="TPR_2"/>
</dbReference>
<keyword evidence="2 4" id="KW-0802">TPR repeat</keyword>
<name>A0ABS5U7T8_9BACT</name>
<dbReference type="PROSITE" id="PS50005">
    <property type="entry name" value="TPR"/>
    <property type="match status" value="2"/>
</dbReference>
<keyword evidence="3" id="KW-0793">Thylakoid</keyword>
<dbReference type="Pfam" id="PF00515">
    <property type="entry name" value="TPR_1"/>
    <property type="match status" value="1"/>
</dbReference>
<evidence type="ECO:0000256" key="2">
    <source>
        <dbReference type="ARBA" id="ARBA00022803"/>
    </source>
</evidence>
<dbReference type="Gene3D" id="1.25.40.10">
    <property type="entry name" value="Tetratricopeptide repeat domain"/>
    <property type="match status" value="1"/>
</dbReference>
<dbReference type="PROSITE" id="PS50293">
    <property type="entry name" value="TPR_REGION"/>
    <property type="match status" value="1"/>
</dbReference>
<evidence type="ECO:0000313" key="5">
    <source>
        <dbReference type="EMBL" id="MBT1071730.1"/>
    </source>
</evidence>
<protein>
    <submittedName>
        <fullName evidence="5">Tetratricopeptide repeat protein</fullName>
    </submittedName>
</protein>
<accession>A0ABS5U7T8</accession>
<dbReference type="InterPro" id="IPR011990">
    <property type="entry name" value="TPR-like_helical_dom_sf"/>
</dbReference>
<reference evidence="5 6" key="1">
    <citation type="submission" date="2021-05" db="EMBL/GenBank/DDBJ databases">
        <title>The draft genome of Geobacter chapellei DSM 13688.</title>
        <authorList>
            <person name="Xu Z."/>
            <person name="Masuda Y."/>
            <person name="Itoh H."/>
            <person name="Senoo K."/>
        </authorList>
    </citation>
    <scope>NUCLEOTIDE SEQUENCE [LARGE SCALE GENOMIC DNA]</scope>
    <source>
        <strain evidence="5 6">DSM 13688</strain>
    </source>
</reference>
<organism evidence="5 6">
    <name type="scientific">Pelotalea chapellei</name>
    <dbReference type="NCBI Taxonomy" id="44671"/>
    <lineage>
        <taxon>Bacteria</taxon>
        <taxon>Pseudomonadati</taxon>
        <taxon>Thermodesulfobacteriota</taxon>
        <taxon>Desulfuromonadia</taxon>
        <taxon>Geobacterales</taxon>
        <taxon>Geobacteraceae</taxon>
        <taxon>Pelotalea</taxon>
    </lineage>
</organism>
<feature type="repeat" description="TPR" evidence="4">
    <location>
        <begin position="67"/>
        <end position="100"/>
    </location>
</feature>
<sequence length="190" mass="21024">MKKESILIAAVALVVGLLGGYLVFTISNAGKTQQTPQAIPTGSGSPTDYSRRITEAEKIVAAEPKNMNAWLSLGNDYFDTDQPQKAINAYNKVLELDPNNANVLTDQGVMYRKVGWFDKALANFEKAQQLDPRHLQSLYNLGVVYAIDLKQPDKAAVVWKKYLQLDSNSPTAMQIKEMMQSGSGGWQQKK</sequence>
<evidence type="ECO:0000313" key="6">
    <source>
        <dbReference type="Proteomes" id="UP000784128"/>
    </source>
</evidence>
<keyword evidence="1" id="KW-0677">Repeat</keyword>
<evidence type="ECO:0000256" key="1">
    <source>
        <dbReference type="ARBA" id="ARBA00022737"/>
    </source>
</evidence>
<dbReference type="SUPFAM" id="SSF48452">
    <property type="entry name" value="TPR-like"/>
    <property type="match status" value="1"/>
</dbReference>
<dbReference type="SMART" id="SM00028">
    <property type="entry name" value="TPR"/>
    <property type="match status" value="3"/>
</dbReference>
<proteinExistence type="predicted"/>
<dbReference type="Proteomes" id="UP000784128">
    <property type="component" value="Unassembled WGS sequence"/>
</dbReference>
<dbReference type="Pfam" id="PF07719">
    <property type="entry name" value="TPR_2"/>
    <property type="match status" value="1"/>
</dbReference>
<dbReference type="InterPro" id="IPR051685">
    <property type="entry name" value="Ycf3/AcsC/BcsC/TPR_MFPF"/>
</dbReference>
<evidence type="ECO:0000256" key="4">
    <source>
        <dbReference type="PROSITE-ProRule" id="PRU00339"/>
    </source>
</evidence>
<dbReference type="EMBL" id="JAHDYS010000006">
    <property type="protein sequence ID" value="MBT1071730.1"/>
    <property type="molecule type" value="Genomic_DNA"/>
</dbReference>
<keyword evidence="6" id="KW-1185">Reference proteome</keyword>
<comment type="caution">
    <text evidence="5">The sequence shown here is derived from an EMBL/GenBank/DDBJ whole genome shotgun (WGS) entry which is preliminary data.</text>
</comment>
<dbReference type="PANTHER" id="PTHR44943">
    <property type="entry name" value="CELLULOSE SYNTHASE OPERON PROTEIN C"/>
    <property type="match status" value="1"/>
</dbReference>
<dbReference type="InterPro" id="IPR019734">
    <property type="entry name" value="TPR_rpt"/>
</dbReference>
<evidence type="ECO:0000256" key="3">
    <source>
        <dbReference type="ARBA" id="ARBA00023078"/>
    </source>
</evidence>
<dbReference type="PANTHER" id="PTHR44943:SF9">
    <property type="entry name" value="TPR-REPEAT-CONTAINING PROTEIN"/>
    <property type="match status" value="1"/>
</dbReference>
<gene>
    <name evidence="5" type="ORF">KJB30_08045</name>
</gene>
<dbReference type="RefSeq" id="WP_214297814.1">
    <property type="nucleotide sequence ID" value="NZ_JAHDYS010000006.1"/>
</dbReference>